<comment type="caution">
    <text evidence="1">The sequence shown here is derived from an EMBL/GenBank/DDBJ whole genome shotgun (WGS) entry which is preliminary data.</text>
</comment>
<reference evidence="1" key="1">
    <citation type="submission" date="2021-02" db="EMBL/GenBank/DDBJ databases">
        <title>First Annotated Genome of the Yellow-green Alga Tribonema minus.</title>
        <authorList>
            <person name="Mahan K.M."/>
        </authorList>
    </citation>
    <scope>NUCLEOTIDE SEQUENCE</scope>
    <source>
        <strain evidence="1">UTEX B ZZ1240</strain>
    </source>
</reference>
<dbReference type="OrthoDB" id="2441233at2759"/>
<dbReference type="EMBL" id="JAFCMP010000035">
    <property type="protein sequence ID" value="KAG5190339.1"/>
    <property type="molecule type" value="Genomic_DNA"/>
</dbReference>
<dbReference type="Proteomes" id="UP000664859">
    <property type="component" value="Unassembled WGS sequence"/>
</dbReference>
<sequence length="105" mass="11602">MVGVVGVYEKKCAGFEDGVPCTVQPIFGRAGRRPTHCATHKEDGMVDVHNKKYVGSENGVPCTMQACFGHVGPRPQYTHCATHKLPNMVNIRVLRQLLRQLNISN</sequence>
<accession>A0A835ZGX7</accession>
<name>A0A835ZGX7_9STRA</name>
<dbReference type="InterPro" id="IPR043822">
    <property type="entry name" value="EsV_1_7_cys"/>
</dbReference>
<evidence type="ECO:0000313" key="2">
    <source>
        <dbReference type="Proteomes" id="UP000664859"/>
    </source>
</evidence>
<protein>
    <submittedName>
        <fullName evidence="1">Uncharacterized protein</fullName>
    </submittedName>
</protein>
<evidence type="ECO:0000313" key="1">
    <source>
        <dbReference type="EMBL" id="KAG5190339.1"/>
    </source>
</evidence>
<dbReference type="Pfam" id="PF19114">
    <property type="entry name" value="EsV_1_7_cys"/>
    <property type="match status" value="2"/>
</dbReference>
<gene>
    <name evidence="1" type="ORF">JKP88DRAFT_243031</name>
</gene>
<dbReference type="SMART" id="SM01425">
    <property type="entry name" value="EsV_1_7"/>
    <property type="match status" value="2"/>
</dbReference>
<dbReference type="AlphaFoldDB" id="A0A835ZGX7"/>
<organism evidence="1 2">
    <name type="scientific">Tribonema minus</name>
    <dbReference type="NCBI Taxonomy" id="303371"/>
    <lineage>
        <taxon>Eukaryota</taxon>
        <taxon>Sar</taxon>
        <taxon>Stramenopiles</taxon>
        <taxon>Ochrophyta</taxon>
        <taxon>PX clade</taxon>
        <taxon>Xanthophyceae</taxon>
        <taxon>Tribonematales</taxon>
        <taxon>Tribonemataceae</taxon>
        <taxon>Tribonema</taxon>
    </lineage>
</organism>
<proteinExistence type="predicted"/>
<keyword evidence="2" id="KW-1185">Reference proteome</keyword>